<feature type="compositionally biased region" description="Basic residues" evidence="1">
    <location>
        <begin position="49"/>
        <end position="58"/>
    </location>
</feature>
<dbReference type="Proteomes" id="UP001152795">
    <property type="component" value="Unassembled WGS sequence"/>
</dbReference>
<dbReference type="AlphaFoldDB" id="A0A7D9HBS4"/>
<evidence type="ECO:0000313" key="3">
    <source>
        <dbReference type="Proteomes" id="UP001152795"/>
    </source>
</evidence>
<name>A0A7D9HBS4_PARCT</name>
<sequence length="335" mass="37778">MKQKQQFSNPEKFLQAAEINSSILEKGKEKWKLEKEMKMLSKAESKLKSSAKKKCKQQKRNEKQSSVNVSPSGIDMYVTSSPPSTDVQRSMENKILTVGRKLNADMFVTCIKDMTLDEYSVAIKRHCNDCHKVRSCSKCKPVLEAINEIGEKGIVPLSTVYRKCFGSVYKFDKAVRRIIQLPVIFCCFDQLFATEYVDGLDFTKLASCVAKYVPQNCLSSGTDKGNLKLLCELASSEKDRHLIRVASCQGKSGHKAKRLGVSNLNKEKIIYDAMQEYLEIKQAVNKIAQAKIVNMEPGNDSDTMTCDSSEGQSCVWITDDEREEQNMSDGQRKQT</sequence>
<dbReference type="EMBL" id="CACRXK020000216">
    <property type="protein sequence ID" value="CAB3979645.1"/>
    <property type="molecule type" value="Genomic_DNA"/>
</dbReference>
<protein>
    <submittedName>
        <fullName evidence="2">Uncharacterized protein</fullName>
    </submittedName>
</protein>
<accession>A0A7D9HBS4</accession>
<keyword evidence="3" id="KW-1185">Reference proteome</keyword>
<comment type="caution">
    <text evidence="2">The sequence shown here is derived from an EMBL/GenBank/DDBJ whole genome shotgun (WGS) entry which is preliminary data.</text>
</comment>
<evidence type="ECO:0000256" key="1">
    <source>
        <dbReference type="SAM" id="MobiDB-lite"/>
    </source>
</evidence>
<proteinExistence type="predicted"/>
<feature type="region of interest" description="Disordered" evidence="1">
    <location>
        <begin position="43"/>
        <end position="75"/>
    </location>
</feature>
<evidence type="ECO:0000313" key="2">
    <source>
        <dbReference type="EMBL" id="CAB3979645.1"/>
    </source>
</evidence>
<gene>
    <name evidence="2" type="ORF">PACLA_8A069887</name>
</gene>
<organism evidence="2 3">
    <name type="scientific">Paramuricea clavata</name>
    <name type="common">Red gorgonian</name>
    <name type="synonym">Violescent sea-whip</name>
    <dbReference type="NCBI Taxonomy" id="317549"/>
    <lineage>
        <taxon>Eukaryota</taxon>
        <taxon>Metazoa</taxon>
        <taxon>Cnidaria</taxon>
        <taxon>Anthozoa</taxon>
        <taxon>Octocorallia</taxon>
        <taxon>Malacalcyonacea</taxon>
        <taxon>Plexauridae</taxon>
        <taxon>Paramuricea</taxon>
    </lineage>
</organism>
<reference evidence="2" key="1">
    <citation type="submission" date="2020-04" db="EMBL/GenBank/DDBJ databases">
        <authorList>
            <person name="Alioto T."/>
            <person name="Alioto T."/>
            <person name="Gomez Garrido J."/>
        </authorList>
    </citation>
    <scope>NUCLEOTIDE SEQUENCE</scope>
    <source>
        <strain evidence="2">A484AB</strain>
    </source>
</reference>